<dbReference type="EMBL" id="CP001854">
    <property type="protein sequence ID" value="ADB52472.1"/>
    <property type="molecule type" value="Genomic_DNA"/>
</dbReference>
<evidence type="ECO:0000313" key="1">
    <source>
        <dbReference type="EMBL" id="ADB52472.1"/>
    </source>
</evidence>
<dbReference type="Proteomes" id="UP000008229">
    <property type="component" value="Chromosome"/>
</dbReference>
<keyword evidence="2" id="KW-1185">Reference proteome</keyword>
<reference evidence="2" key="2">
    <citation type="submission" date="2010-01" db="EMBL/GenBank/DDBJ databases">
        <title>The complete genome of Conexibacter woesei DSM 14684.</title>
        <authorList>
            <consortium name="US DOE Joint Genome Institute (JGI-PGF)"/>
            <person name="Lucas S."/>
            <person name="Copeland A."/>
            <person name="Lapidus A."/>
            <person name="Glavina del Rio T."/>
            <person name="Dalin E."/>
            <person name="Tice H."/>
            <person name="Bruce D."/>
            <person name="Goodwin L."/>
            <person name="Pitluck S."/>
            <person name="Kyrpides N."/>
            <person name="Mavromatis K."/>
            <person name="Ivanova N."/>
            <person name="Mikhailova N."/>
            <person name="Chertkov O."/>
            <person name="Brettin T."/>
            <person name="Detter J.C."/>
            <person name="Han C."/>
            <person name="Larimer F."/>
            <person name="Land M."/>
            <person name="Hauser L."/>
            <person name="Markowitz V."/>
            <person name="Cheng J.-F."/>
            <person name="Hugenholtz P."/>
            <person name="Woyke T."/>
            <person name="Wu D."/>
            <person name="Pukall R."/>
            <person name="Steenblock K."/>
            <person name="Schneider S."/>
            <person name="Klenk H.-P."/>
            <person name="Eisen J.A."/>
        </authorList>
    </citation>
    <scope>NUCLEOTIDE SEQUENCE [LARGE SCALE GENOMIC DNA]</scope>
    <source>
        <strain evidence="2">DSM 14684 / CIP 108061 / JCM 11494 / NBRC 100937 / ID131577</strain>
    </source>
</reference>
<dbReference type="KEGG" id="cwo:Cwoe_4055"/>
<name>D3F4L5_CONWI</name>
<evidence type="ECO:0000313" key="2">
    <source>
        <dbReference type="Proteomes" id="UP000008229"/>
    </source>
</evidence>
<protein>
    <submittedName>
        <fullName evidence="1">Uncharacterized protein</fullName>
    </submittedName>
</protein>
<reference evidence="1 2" key="1">
    <citation type="journal article" date="2010" name="Stand. Genomic Sci.">
        <title>Complete genome sequence of Conexibacter woesei type strain (ID131577).</title>
        <authorList>
            <person name="Pukall R."/>
            <person name="Lapidus A."/>
            <person name="Glavina Del Rio T."/>
            <person name="Copeland A."/>
            <person name="Tice H."/>
            <person name="Cheng J.-F."/>
            <person name="Lucas S."/>
            <person name="Chen F."/>
            <person name="Nolan M."/>
            <person name="Bruce D."/>
            <person name="Goodwin L."/>
            <person name="Pitluck S."/>
            <person name="Mavromatis K."/>
            <person name="Ivanova N."/>
            <person name="Ovchinnikova G."/>
            <person name="Pati A."/>
            <person name="Chen A."/>
            <person name="Palaniappan K."/>
            <person name="Land M."/>
            <person name="Hauser L."/>
            <person name="Chang Y.-J."/>
            <person name="Jeffries C.D."/>
            <person name="Chain P."/>
            <person name="Meincke L."/>
            <person name="Sims D."/>
            <person name="Brettin T."/>
            <person name="Detter J.C."/>
            <person name="Rohde M."/>
            <person name="Goeker M."/>
            <person name="Bristow J."/>
            <person name="Eisen J.A."/>
            <person name="Markowitz V."/>
            <person name="Kyrpides N.C."/>
            <person name="Klenk H.-P."/>
            <person name="Hugenholtz P."/>
        </authorList>
    </citation>
    <scope>NUCLEOTIDE SEQUENCE [LARGE SCALE GENOMIC DNA]</scope>
    <source>
        <strain evidence="2">DSM 14684 / CIP 108061 / JCM 11494 / NBRC 100937 / ID131577</strain>
    </source>
</reference>
<dbReference type="AlphaFoldDB" id="D3F4L5"/>
<sequence length="80" mass="8740">MLLTRGERRALLAMEQQDIVWVGEQMSGRTPYPLTPEGISESMVRRVVAKGFARPGAERLSGTTWALVLTAKGRAALDAL</sequence>
<accession>D3F4L5</accession>
<dbReference type="HOGENOM" id="CLU_2583704_0_0_11"/>
<gene>
    <name evidence="1" type="ordered locus">Cwoe_4055</name>
</gene>
<proteinExistence type="predicted"/>
<dbReference type="STRING" id="469383.Cwoe_4055"/>
<organism evidence="1 2">
    <name type="scientific">Conexibacter woesei (strain DSM 14684 / CCUG 47730 / CIP 108061 / JCM 11494 / NBRC 100937 / ID131577)</name>
    <dbReference type="NCBI Taxonomy" id="469383"/>
    <lineage>
        <taxon>Bacteria</taxon>
        <taxon>Bacillati</taxon>
        <taxon>Actinomycetota</taxon>
        <taxon>Thermoleophilia</taxon>
        <taxon>Solirubrobacterales</taxon>
        <taxon>Conexibacteraceae</taxon>
        <taxon>Conexibacter</taxon>
    </lineage>
</organism>